<dbReference type="Gene3D" id="3.90.660.10">
    <property type="match status" value="1"/>
</dbReference>
<gene>
    <name evidence="2" type="ORF">D6C83_04639</name>
</gene>
<dbReference type="AlphaFoldDB" id="A0A4T0CZD2"/>
<dbReference type="EMBL" id="QZBU01001354">
    <property type="protein sequence ID" value="TIA51214.1"/>
    <property type="molecule type" value="Genomic_DNA"/>
</dbReference>
<dbReference type="SUPFAM" id="SSF54373">
    <property type="entry name" value="FAD-linked reductases, C-terminal domain"/>
    <property type="match status" value="1"/>
</dbReference>
<sequence length="291" mass="31765">MRDREHAEKRKRDGRQGGVEDSPQRRDARIDIDSDSTSVEATPRKRPSPMATRMATRSAEKEGRNNTPSEPSGTSTLPIANSQTPNTTATTTPLHQAPSQPTSNYPGFTHWLKPTYANDTNPHQWDQQAMNLAALPSPSAHPTLLFYIYGPCSSHIASLAAFPQPSRDESLLSFISPYISRLPSYNPSSPACMPSSIFATAWAGDEFAGYGSYANFQVGLENGDEDIEVVREGMPEQGIWIAGEHTSPFVALGTATGAYWSGERVGLRILGKGPEEVSREVAEKEGEKEKE</sequence>
<feature type="compositionally biased region" description="Polar residues" evidence="1">
    <location>
        <begin position="65"/>
        <end position="83"/>
    </location>
</feature>
<reference evidence="2 3" key="1">
    <citation type="submission" date="2018-10" db="EMBL/GenBank/DDBJ databases">
        <title>Fifty Aureobasidium pullulans genomes reveal a recombining polyextremotolerant generalist.</title>
        <authorList>
            <person name="Gostincar C."/>
            <person name="Turk M."/>
            <person name="Zajc J."/>
            <person name="Gunde-Cimerman N."/>
        </authorList>
    </citation>
    <scope>NUCLEOTIDE SEQUENCE [LARGE SCALE GENOMIC DNA]</scope>
    <source>
        <strain evidence="2 3">EXF-3380</strain>
    </source>
</reference>
<evidence type="ECO:0000256" key="1">
    <source>
        <dbReference type="SAM" id="MobiDB-lite"/>
    </source>
</evidence>
<name>A0A4T0CZD2_AURPU</name>
<accession>A0A4T0CZD2</accession>
<comment type="caution">
    <text evidence="2">The sequence shown here is derived from an EMBL/GenBank/DDBJ whole genome shotgun (WGS) entry which is preliminary data.</text>
</comment>
<organism evidence="2 3">
    <name type="scientific">Aureobasidium pullulans</name>
    <name type="common">Black yeast</name>
    <name type="synonym">Pullularia pullulans</name>
    <dbReference type="NCBI Taxonomy" id="5580"/>
    <lineage>
        <taxon>Eukaryota</taxon>
        <taxon>Fungi</taxon>
        <taxon>Dikarya</taxon>
        <taxon>Ascomycota</taxon>
        <taxon>Pezizomycotina</taxon>
        <taxon>Dothideomycetes</taxon>
        <taxon>Dothideomycetidae</taxon>
        <taxon>Dothideales</taxon>
        <taxon>Saccotheciaceae</taxon>
        <taxon>Aureobasidium</taxon>
    </lineage>
</organism>
<protein>
    <submittedName>
        <fullName evidence="2">FAD/NAD(P)-binding domain-containing protein</fullName>
    </submittedName>
</protein>
<evidence type="ECO:0000313" key="3">
    <source>
        <dbReference type="Proteomes" id="UP000304947"/>
    </source>
</evidence>
<feature type="compositionally biased region" description="Basic and acidic residues" evidence="1">
    <location>
        <begin position="22"/>
        <end position="32"/>
    </location>
</feature>
<feature type="compositionally biased region" description="Low complexity" evidence="1">
    <location>
        <begin position="84"/>
        <end position="93"/>
    </location>
</feature>
<proteinExistence type="predicted"/>
<evidence type="ECO:0000313" key="2">
    <source>
        <dbReference type="EMBL" id="TIA51214.1"/>
    </source>
</evidence>
<feature type="region of interest" description="Disordered" evidence="1">
    <location>
        <begin position="1"/>
        <end position="108"/>
    </location>
</feature>
<dbReference type="Gene3D" id="3.50.50.60">
    <property type="entry name" value="FAD/NAD(P)-binding domain"/>
    <property type="match status" value="1"/>
</dbReference>
<feature type="compositionally biased region" description="Basic and acidic residues" evidence="1">
    <location>
        <begin position="1"/>
        <end position="15"/>
    </location>
</feature>
<dbReference type="InterPro" id="IPR036188">
    <property type="entry name" value="FAD/NAD-bd_sf"/>
</dbReference>
<dbReference type="Proteomes" id="UP000304947">
    <property type="component" value="Unassembled WGS sequence"/>
</dbReference>
<feature type="compositionally biased region" description="Polar residues" evidence="1">
    <location>
        <begin position="97"/>
        <end position="106"/>
    </location>
</feature>